<dbReference type="EMBL" id="CP036261">
    <property type="protein sequence ID" value="QDS88046.1"/>
    <property type="molecule type" value="Genomic_DNA"/>
</dbReference>
<accession>A0A517LZK1</accession>
<dbReference type="SUPFAM" id="SSF143422">
    <property type="entry name" value="Transposase IS200-like"/>
    <property type="match status" value="1"/>
</dbReference>
<proteinExistence type="predicted"/>
<dbReference type="KEGG" id="ruv:EC9_22320"/>
<dbReference type="GO" id="GO:0004803">
    <property type="term" value="F:transposase activity"/>
    <property type="evidence" value="ECO:0007669"/>
    <property type="project" value="InterPro"/>
</dbReference>
<evidence type="ECO:0000313" key="3">
    <source>
        <dbReference type="Proteomes" id="UP000319557"/>
    </source>
</evidence>
<dbReference type="Proteomes" id="UP000319557">
    <property type="component" value="Chromosome"/>
</dbReference>
<dbReference type="Gene3D" id="3.30.70.1290">
    <property type="entry name" value="Transposase IS200-like"/>
    <property type="match status" value="1"/>
</dbReference>
<protein>
    <submittedName>
        <fullName evidence="2">Transposase IS200 like protein</fullName>
    </submittedName>
</protein>
<gene>
    <name evidence="2" type="ORF">EC9_22320</name>
</gene>
<evidence type="ECO:0000313" key="2">
    <source>
        <dbReference type="EMBL" id="QDS88046.1"/>
    </source>
</evidence>
<dbReference type="GO" id="GO:0006313">
    <property type="term" value="P:DNA transposition"/>
    <property type="evidence" value="ECO:0007669"/>
    <property type="project" value="InterPro"/>
</dbReference>
<dbReference type="SMART" id="SM01321">
    <property type="entry name" value="Y1_Tnp"/>
    <property type="match status" value="1"/>
</dbReference>
<dbReference type="InterPro" id="IPR002686">
    <property type="entry name" value="Transposase_17"/>
</dbReference>
<dbReference type="InterPro" id="IPR036515">
    <property type="entry name" value="Transposase_17_sf"/>
</dbReference>
<organism evidence="2 3">
    <name type="scientific">Rosistilla ulvae</name>
    <dbReference type="NCBI Taxonomy" id="1930277"/>
    <lineage>
        <taxon>Bacteria</taxon>
        <taxon>Pseudomonadati</taxon>
        <taxon>Planctomycetota</taxon>
        <taxon>Planctomycetia</taxon>
        <taxon>Pirellulales</taxon>
        <taxon>Pirellulaceae</taxon>
        <taxon>Rosistilla</taxon>
    </lineage>
</organism>
<dbReference type="Pfam" id="PF01797">
    <property type="entry name" value="Y1_Tnp"/>
    <property type="match status" value="1"/>
</dbReference>
<reference evidence="2 3" key="1">
    <citation type="submission" date="2019-02" db="EMBL/GenBank/DDBJ databases">
        <title>Deep-cultivation of Planctomycetes and their phenomic and genomic characterization uncovers novel biology.</title>
        <authorList>
            <person name="Wiegand S."/>
            <person name="Jogler M."/>
            <person name="Boedeker C."/>
            <person name="Pinto D."/>
            <person name="Vollmers J."/>
            <person name="Rivas-Marin E."/>
            <person name="Kohn T."/>
            <person name="Peeters S.H."/>
            <person name="Heuer A."/>
            <person name="Rast P."/>
            <person name="Oberbeckmann S."/>
            <person name="Bunk B."/>
            <person name="Jeske O."/>
            <person name="Meyerdierks A."/>
            <person name="Storesund J.E."/>
            <person name="Kallscheuer N."/>
            <person name="Luecker S."/>
            <person name="Lage O.M."/>
            <person name="Pohl T."/>
            <person name="Merkel B.J."/>
            <person name="Hornburger P."/>
            <person name="Mueller R.-W."/>
            <person name="Bruemmer F."/>
            <person name="Labrenz M."/>
            <person name="Spormann A.M."/>
            <person name="Op den Camp H."/>
            <person name="Overmann J."/>
            <person name="Amann R."/>
            <person name="Jetten M.S.M."/>
            <person name="Mascher T."/>
            <person name="Medema M.H."/>
            <person name="Devos D.P."/>
            <person name="Kaster A.-K."/>
            <person name="Ovreas L."/>
            <person name="Rohde M."/>
            <person name="Galperin M.Y."/>
            <person name="Jogler C."/>
        </authorList>
    </citation>
    <scope>NUCLEOTIDE SEQUENCE [LARGE SCALE GENOMIC DNA]</scope>
    <source>
        <strain evidence="2 3">EC9</strain>
    </source>
</reference>
<dbReference type="AlphaFoldDB" id="A0A517LZK1"/>
<evidence type="ECO:0000259" key="1">
    <source>
        <dbReference type="SMART" id="SM01321"/>
    </source>
</evidence>
<dbReference type="OrthoDB" id="274221at2"/>
<feature type="domain" description="Transposase IS200-like" evidence="1">
    <location>
        <begin position="9"/>
        <end position="157"/>
    </location>
</feature>
<sequence length="167" mass="19438">MSDRPFNTEEPLAYFVTWTCYGTWLPGDERGWHQWGKGGARPPCEPLQKFAKSQMKEPEFLLTVDNRQVVEATVEEHCKIRNWLLHEVSARSNHVHVIATASGYPPETVRDQLKAWCTRKLKASYPKREHFWTEGASCRYINHEADLESAIAYVREAQDRKGLEDQY</sequence>
<keyword evidence="3" id="KW-1185">Reference proteome</keyword>
<name>A0A517LZK1_9BACT</name>
<dbReference type="GO" id="GO:0003677">
    <property type="term" value="F:DNA binding"/>
    <property type="evidence" value="ECO:0007669"/>
    <property type="project" value="InterPro"/>
</dbReference>